<organism evidence="14 15">
    <name type="scientific">Sphaeroforma arctica JP610</name>
    <dbReference type="NCBI Taxonomy" id="667725"/>
    <lineage>
        <taxon>Eukaryota</taxon>
        <taxon>Ichthyosporea</taxon>
        <taxon>Ichthyophonida</taxon>
        <taxon>Sphaeroforma</taxon>
    </lineage>
</organism>
<dbReference type="CDD" id="cd04188">
    <property type="entry name" value="DPG_synthase"/>
    <property type="match status" value="1"/>
</dbReference>
<dbReference type="OrthoDB" id="3784at2759"/>
<accession>A0A0L0FH80</accession>
<keyword evidence="10" id="KW-1133">Transmembrane helix</keyword>
<dbReference type="GO" id="GO:0006487">
    <property type="term" value="P:protein N-linked glycosylation"/>
    <property type="evidence" value="ECO:0007669"/>
    <property type="project" value="TreeGrafter"/>
</dbReference>
<evidence type="ECO:0000259" key="13">
    <source>
        <dbReference type="Pfam" id="PF00535"/>
    </source>
</evidence>
<dbReference type="Gene3D" id="3.90.550.10">
    <property type="entry name" value="Spore Coat Polysaccharide Biosynthesis Protein SpsA, Chain A"/>
    <property type="match status" value="1"/>
</dbReference>
<evidence type="ECO:0000256" key="8">
    <source>
        <dbReference type="ARBA" id="ARBA00022824"/>
    </source>
</evidence>
<keyword evidence="5" id="KW-0328">Glycosyltransferase</keyword>
<dbReference type="STRING" id="667725.A0A0L0FH80"/>
<name>A0A0L0FH80_9EUKA</name>
<dbReference type="Proteomes" id="UP000054560">
    <property type="component" value="Unassembled WGS sequence"/>
</dbReference>
<evidence type="ECO:0000313" key="15">
    <source>
        <dbReference type="Proteomes" id="UP000054560"/>
    </source>
</evidence>
<dbReference type="GeneID" id="25912148"/>
<comment type="catalytic activity">
    <reaction evidence="12">
        <text>a di-trans,poly-cis-dolichyl phosphate + UDP-alpha-D-glucose = a di-trans,poly-cis-dolichyl beta-D-glucosyl phosphate + UDP</text>
        <dbReference type="Rhea" id="RHEA:15401"/>
        <dbReference type="Rhea" id="RHEA-COMP:19498"/>
        <dbReference type="Rhea" id="RHEA-COMP:19502"/>
        <dbReference type="ChEBI" id="CHEBI:57525"/>
        <dbReference type="ChEBI" id="CHEBI:57683"/>
        <dbReference type="ChEBI" id="CHEBI:58223"/>
        <dbReference type="ChEBI" id="CHEBI:58885"/>
        <dbReference type="EC" id="2.4.1.117"/>
    </reaction>
    <physiologicalReaction direction="left-to-right" evidence="12">
        <dbReference type="Rhea" id="RHEA:15402"/>
    </physiologicalReaction>
</comment>
<dbReference type="eggNOG" id="KOG2977">
    <property type="taxonomic scope" value="Eukaryota"/>
</dbReference>
<dbReference type="InterPro" id="IPR001173">
    <property type="entry name" value="Glyco_trans_2-like"/>
</dbReference>
<evidence type="ECO:0000256" key="9">
    <source>
        <dbReference type="ARBA" id="ARBA00022968"/>
    </source>
</evidence>
<gene>
    <name evidence="14" type="ORF">SARC_11644</name>
</gene>
<feature type="domain" description="Glycosyltransferase 2-like" evidence="13">
    <location>
        <begin position="19"/>
        <end position="197"/>
    </location>
</feature>
<keyword evidence="6 14" id="KW-0808">Transferase</keyword>
<evidence type="ECO:0000256" key="6">
    <source>
        <dbReference type="ARBA" id="ARBA00022679"/>
    </source>
</evidence>
<dbReference type="Pfam" id="PF00535">
    <property type="entry name" value="Glycos_transf_2"/>
    <property type="match status" value="1"/>
</dbReference>
<evidence type="ECO:0000256" key="3">
    <source>
        <dbReference type="ARBA" id="ARBA00006739"/>
    </source>
</evidence>
<dbReference type="GO" id="GO:0004581">
    <property type="term" value="F:dolichyl-phosphate beta-glucosyltransferase activity"/>
    <property type="evidence" value="ECO:0007669"/>
    <property type="project" value="UniProtKB-EC"/>
</dbReference>
<keyword evidence="9" id="KW-0735">Signal-anchor</keyword>
<evidence type="ECO:0000256" key="11">
    <source>
        <dbReference type="ARBA" id="ARBA00023136"/>
    </source>
</evidence>
<dbReference type="EMBL" id="KQ243400">
    <property type="protein sequence ID" value="KNC75836.1"/>
    <property type="molecule type" value="Genomic_DNA"/>
</dbReference>
<evidence type="ECO:0000256" key="10">
    <source>
        <dbReference type="ARBA" id="ARBA00022989"/>
    </source>
</evidence>
<keyword evidence="11" id="KW-0472">Membrane</keyword>
<dbReference type="RefSeq" id="XP_014149738.1">
    <property type="nucleotide sequence ID" value="XM_014294263.1"/>
</dbReference>
<keyword evidence="8" id="KW-0256">Endoplasmic reticulum</keyword>
<comment type="similarity">
    <text evidence="3">Belongs to the glycosyltransferase 2 family.</text>
</comment>
<dbReference type="EC" id="2.4.1.117" evidence="4"/>
<proteinExistence type="inferred from homology"/>
<keyword evidence="15" id="KW-1185">Reference proteome</keyword>
<dbReference type="PANTHER" id="PTHR10859:SF91">
    <property type="entry name" value="DOLICHYL-PHOSPHATE BETA-GLUCOSYLTRANSFERASE"/>
    <property type="match status" value="1"/>
</dbReference>
<dbReference type="AlphaFoldDB" id="A0A0L0FH80"/>
<dbReference type="PANTHER" id="PTHR10859">
    <property type="entry name" value="GLYCOSYL TRANSFERASE"/>
    <property type="match status" value="1"/>
</dbReference>
<dbReference type="SUPFAM" id="SSF53448">
    <property type="entry name" value="Nucleotide-diphospho-sugar transferases"/>
    <property type="match status" value="1"/>
</dbReference>
<evidence type="ECO:0000256" key="1">
    <source>
        <dbReference type="ARBA" id="ARBA00004389"/>
    </source>
</evidence>
<evidence type="ECO:0000256" key="5">
    <source>
        <dbReference type="ARBA" id="ARBA00022676"/>
    </source>
</evidence>
<evidence type="ECO:0000313" key="14">
    <source>
        <dbReference type="EMBL" id="KNC75836.1"/>
    </source>
</evidence>
<evidence type="ECO:0000256" key="4">
    <source>
        <dbReference type="ARBA" id="ARBA00012583"/>
    </source>
</evidence>
<keyword evidence="7" id="KW-0812">Transmembrane</keyword>
<dbReference type="GO" id="GO:0005789">
    <property type="term" value="C:endoplasmic reticulum membrane"/>
    <property type="evidence" value="ECO:0007669"/>
    <property type="project" value="UniProtKB-SubCell"/>
</dbReference>
<protein>
    <recommendedName>
        <fullName evidence="4">dolichyl-phosphate beta-glucosyltransferase</fullName>
        <ecNumber evidence="4">2.4.1.117</ecNumber>
    </recommendedName>
</protein>
<comment type="pathway">
    <text evidence="2">Protein modification; protein glycosylation.</text>
</comment>
<comment type="subcellular location">
    <subcellularLocation>
        <location evidence="1">Endoplasmic reticulum membrane</location>
        <topology evidence="1">Single-pass membrane protein</topology>
    </subcellularLocation>
</comment>
<sequence length="280" mass="31980">MLAATTKQEEEEGSVYLTLVVPAYNEEDRMPAMLKETIEYLSKRQKKYKSFTYEFVIVDDGSKDKTYEIAMNESEKYGDDVVRVLKFEKNRGKGGAVRLGMEVARGKYILMVDADAATDINDLDRVEDKLKEIERDGYGIVVGSRAHMAEDESPAAQRSAFRRFLQKGFHFLVQFLGGVKGIHDTQCGFKLFTRKSAADVTRVLHLERWCFDVEALYIGQCLNMPLAEVAVNWQEIDGSKLDPTQAMIEMFKDLVTIKTYYTLGIWSIPKETLAHKRKVE</sequence>
<evidence type="ECO:0000256" key="7">
    <source>
        <dbReference type="ARBA" id="ARBA00022692"/>
    </source>
</evidence>
<reference evidence="14 15" key="1">
    <citation type="submission" date="2011-02" db="EMBL/GenBank/DDBJ databases">
        <title>The Genome Sequence of Sphaeroforma arctica JP610.</title>
        <authorList>
            <consortium name="The Broad Institute Genome Sequencing Platform"/>
            <person name="Russ C."/>
            <person name="Cuomo C."/>
            <person name="Young S.K."/>
            <person name="Zeng Q."/>
            <person name="Gargeya S."/>
            <person name="Alvarado L."/>
            <person name="Berlin A."/>
            <person name="Chapman S.B."/>
            <person name="Chen Z."/>
            <person name="Freedman E."/>
            <person name="Gellesch M."/>
            <person name="Goldberg J."/>
            <person name="Griggs A."/>
            <person name="Gujja S."/>
            <person name="Heilman E."/>
            <person name="Heiman D."/>
            <person name="Howarth C."/>
            <person name="Mehta T."/>
            <person name="Neiman D."/>
            <person name="Pearson M."/>
            <person name="Roberts A."/>
            <person name="Saif S."/>
            <person name="Shea T."/>
            <person name="Shenoy N."/>
            <person name="Sisk P."/>
            <person name="Stolte C."/>
            <person name="Sykes S."/>
            <person name="White J."/>
            <person name="Yandava C."/>
            <person name="Burger G."/>
            <person name="Gray M.W."/>
            <person name="Holland P.W.H."/>
            <person name="King N."/>
            <person name="Lang F.B.F."/>
            <person name="Roger A.J."/>
            <person name="Ruiz-Trillo I."/>
            <person name="Haas B."/>
            <person name="Nusbaum C."/>
            <person name="Birren B."/>
        </authorList>
    </citation>
    <scope>NUCLEOTIDE SEQUENCE [LARGE SCALE GENOMIC DNA]</scope>
    <source>
        <strain evidence="14 15">JP610</strain>
    </source>
</reference>
<evidence type="ECO:0000256" key="2">
    <source>
        <dbReference type="ARBA" id="ARBA00004922"/>
    </source>
</evidence>
<dbReference type="InterPro" id="IPR029044">
    <property type="entry name" value="Nucleotide-diphossugar_trans"/>
</dbReference>
<dbReference type="InterPro" id="IPR035518">
    <property type="entry name" value="DPG_synthase"/>
</dbReference>
<evidence type="ECO:0000256" key="12">
    <source>
        <dbReference type="ARBA" id="ARBA00045097"/>
    </source>
</evidence>